<protein>
    <submittedName>
        <fullName evidence="2">Uncharacterized protein</fullName>
    </submittedName>
</protein>
<proteinExistence type="predicted"/>
<sequence>MFPRRGLRTTAYLWKSGLFLTILLLSLSGIGGSSSPADDALRTVADKASGPNSTSITAPPLSLLRQETSRLLREQATAKESSANARALESLCDLYAVLRTDTRYGESEMLQQDAAKIRRRLLTVARDESNRLQRNGVPKQDTLATQVDRAIGDALAKHRSASSQSTDPDAKSNSDSQSGSGSDPQQGAFAAGMMNNGWELIELIQRTVQPDFWDTQGGPGSIGYFAMRRVLVVRATSDVHQQIQDLLRTLTR</sequence>
<organism evidence="2 3">
    <name type="scientific">Stieleria varia</name>
    <dbReference type="NCBI Taxonomy" id="2528005"/>
    <lineage>
        <taxon>Bacteria</taxon>
        <taxon>Pseudomonadati</taxon>
        <taxon>Planctomycetota</taxon>
        <taxon>Planctomycetia</taxon>
        <taxon>Pirellulales</taxon>
        <taxon>Pirellulaceae</taxon>
        <taxon>Stieleria</taxon>
    </lineage>
</organism>
<feature type="compositionally biased region" description="Low complexity" evidence="1">
    <location>
        <begin position="173"/>
        <end position="187"/>
    </location>
</feature>
<dbReference type="OrthoDB" id="277172at2"/>
<evidence type="ECO:0000313" key="2">
    <source>
        <dbReference type="EMBL" id="TWU01220.1"/>
    </source>
</evidence>
<comment type="caution">
    <text evidence="2">The sequence shown here is derived from an EMBL/GenBank/DDBJ whole genome shotgun (WGS) entry which is preliminary data.</text>
</comment>
<keyword evidence="3" id="KW-1185">Reference proteome</keyword>
<accession>A0A5C6ANH0</accession>
<gene>
    <name evidence="2" type="ORF">Pla52n_45920</name>
</gene>
<dbReference type="Proteomes" id="UP000320176">
    <property type="component" value="Unassembled WGS sequence"/>
</dbReference>
<dbReference type="EMBL" id="SJPN01000005">
    <property type="protein sequence ID" value="TWU01220.1"/>
    <property type="molecule type" value="Genomic_DNA"/>
</dbReference>
<feature type="region of interest" description="Disordered" evidence="1">
    <location>
        <begin position="155"/>
        <end position="190"/>
    </location>
</feature>
<name>A0A5C6ANH0_9BACT</name>
<evidence type="ECO:0000313" key="3">
    <source>
        <dbReference type="Proteomes" id="UP000320176"/>
    </source>
</evidence>
<dbReference type="AlphaFoldDB" id="A0A5C6ANH0"/>
<reference evidence="2 3" key="1">
    <citation type="submission" date="2019-02" db="EMBL/GenBank/DDBJ databases">
        <title>Deep-cultivation of Planctomycetes and their phenomic and genomic characterization uncovers novel biology.</title>
        <authorList>
            <person name="Wiegand S."/>
            <person name="Jogler M."/>
            <person name="Boedeker C."/>
            <person name="Pinto D."/>
            <person name="Vollmers J."/>
            <person name="Rivas-Marin E."/>
            <person name="Kohn T."/>
            <person name="Peeters S.H."/>
            <person name="Heuer A."/>
            <person name="Rast P."/>
            <person name="Oberbeckmann S."/>
            <person name="Bunk B."/>
            <person name="Jeske O."/>
            <person name="Meyerdierks A."/>
            <person name="Storesund J.E."/>
            <person name="Kallscheuer N."/>
            <person name="Luecker S."/>
            <person name="Lage O.M."/>
            <person name="Pohl T."/>
            <person name="Merkel B.J."/>
            <person name="Hornburger P."/>
            <person name="Mueller R.-W."/>
            <person name="Bruemmer F."/>
            <person name="Labrenz M."/>
            <person name="Spormann A.M."/>
            <person name="Op Den Camp H."/>
            <person name="Overmann J."/>
            <person name="Amann R."/>
            <person name="Jetten M.S.M."/>
            <person name="Mascher T."/>
            <person name="Medema M.H."/>
            <person name="Devos D.P."/>
            <person name="Kaster A.-K."/>
            <person name="Ovreas L."/>
            <person name="Rohde M."/>
            <person name="Galperin M.Y."/>
            <person name="Jogler C."/>
        </authorList>
    </citation>
    <scope>NUCLEOTIDE SEQUENCE [LARGE SCALE GENOMIC DNA]</scope>
    <source>
        <strain evidence="2 3">Pla52n</strain>
    </source>
</reference>
<evidence type="ECO:0000256" key="1">
    <source>
        <dbReference type="SAM" id="MobiDB-lite"/>
    </source>
</evidence>